<name>A0A4Y9SIF6_9BURK</name>
<comment type="caution">
    <text evidence="1">The sequence shown here is derived from an EMBL/GenBank/DDBJ whole genome shotgun (WGS) entry which is preliminary data.</text>
</comment>
<gene>
    <name evidence="1" type="ORF">E4L98_10105</name>
</gene>
<protein>
    <submittedName>
        <fullName evidence="1">Uncharacterized protein</fullName>
    </submittedName>
</protein>
<reference evidence="1 2" key="1">
    <citation type="submission" date="2019-03" db="EMBL/GenBank/DDBJ databases">
        <title>Draft Genome Sequence of Duganella callidus sp. nov., a Novel Duganella Species Isolated from Cultivated Soil.</title>
        <authorList>
            <person name="Raths R."/>
            <person name="Peta V."/>
            <person name="Bucking H."/>
        </authorList>
    </citation>
    <scope>NUCLEOTIDE SEQUENCE [LARGE SCALE GENOMIC DNA]</scope>
    <source>
        <strain evidence="1 2">DN04</strain>
    </source>
</reference>
<accession>A0A4Y9SIF6</accession>
<evidence type="ECO:0000313" key="2">
    <source>
        <dbReference type="Proteomes" id="UP000297729"/>
    </source>
</evidence>
<sequence>MNNVTAKYHMIQANGRADKVETAHIAYLILERRDAQRDAFIIRHDALPVKSVSLSPDGKA</sequence>
<keyword evidence="2" id="KW-1185">Reference proteome</keyword>
<organism evidence="1 2">
    <name type="scientific">Duganella callida</name>
    <dbReference type="NCBI Taxonomy" id="2561932"/>
    <lineage>
        <taxon>Bacteria</taxon>
        <taxon>Pseudomonadati</taxon>
        <taxon>Pseudomonadota</taxon>
        <taxon>Betaproteobacteria</taxon>
        <taxon>Burkholderiales</taxon>
        <taxon>Oxalobacteraceae</taxon>
        <taxon>Telluria group</taxon>
        <taxon>Duganella</taxon>
    </lineage>
</organism>
<proteinExistence type="predicted"/>
<evidence type="ECO:0000313" key="1">
    <source>
        <dbReference type="EMBL" id="TFW24661.1"/>
    </source>
</evidence>
<dbReference type="AlphaFoldDB" id="A0A4Y9SIF6"/>
<dbReference type="Proteomes" id="UP000297729">
    <property type="component" value="Unassembled WGS sequence"/>
</dbReference>
<dbReference type="EMBL" id="SPVG01000095">
    <property type="protein sequence ID" value="TFW24661.1"/>
    <property type="molecule type" value="Genomic_DNA"/>
</dbReference>